<dbReference type="PANTHER" id="PTHR43316">
    <property type="entry name" value="HYDROLASE, HALOACID DELAHOGENASE-RELATED"/>
    <property type="match status" value="1"/>
</dbReference>
<dbReference type="SFLD" id="SFLDS00003">
    <property type="entry name" value="Haloacid_Dehalogenase"/>
    <property type="match status" value="1"/>
</dbReference>
<dbReference type="OrthoDB" id="9131041at2"/>
<comment type="caution">
    <text evidence="3">The sequence shown here is derived from an EMBL/GenBank/DDBJ whole genome shotgun (WGS) entry which is preliminary data.</text>
</comment>
<dbReference type="SUPFAM" id="SSF56784">
    <property type="entry name" value="HAD-like"/>
    <property type="match status" value="1"/>
</dbReference>
<evidence type="ECO:0000313" key="3">
    <source>
        <dbReference type="EMBL" id="PWE53646.1"/>
    </source>
</evidence>
<dbReference type="GO" id="GO:0016787">
    <property type="term" value="F:hydrolase activity"/>
    <property type="evidence" value="ECO:0007669"/>
    <property type="project" value="UniProtKB-KW"/>
</dbReference>
<dbReference type="InterPro" id="IPR036412">
    <property type="entry name" value="HAD-like_sf"/>
</dbReference>
<protein>
    <recommendedName>
        <fullName evidence="5">HAD family hydrolase</fullName>
    </recommendedName>
</protein>
<organism evidence="3 4">
    <name type="scientific">Metarhizobium album</name>
    <dbReference type="NCBI Taxonomy" id="2182425"/>
    <lineage>
        <taxon>Bacteria</taxon>
        <taxon>Pseudomonadati</taxon>
        <taxon>Pseudomonadota</taxon>
        <taxon>Alphaproteobacteria</taxon>
        <taxon>Hyphomicrobiales</taxon>
        <taxon>Rhizobiaceae</taxon>
        <taxon>Metarhizobium</taxon>
    </lineage>
</organism>
<evidence type="ECO:0008006" key="5">
    <source>
        <dbReference type="Google" id="ProtNLM"/>
    </source>
</evidence>
<dbReference type="AlphaFoldDB" id="A0A2U2DK07"/>
<dbReference type="InterPro" id="IPR051540">
    <property type="entry name" value="S-2-haloacid_dehalogenase"/>
</dbReference>
<sequence>MSPRQQTVSPAPPRLDISLAGPLVLVDADNTLWDTDGVFARAQLSLLLAVENAVGRHSQAESRLDYVRSFDQALAEQHHLGLRYPPRLLIQALAFALQDVPQQEAVRRAWSDGTQSGVASETVSQIERAFFDMIAAHPSLLPGVVTGLRDLSVAGATTVVLTEGSRKRVMRTIDHHGLGGFIDRIFEAPKTLRMFERVKSLAGSGQTIYMIGDQLTRDIRPASEAGLKTIYIPGAFQPKWEQQAGNVATFQAETFDAASSFLLRAEEETRPSQQEGGKPTYLRVQNRT</sequence>
<keyword evidence="4" id="KW-1185">Reference proteome</keyword>
<evidence type="ECO:0000256" key="2">
    <source>
        <dbReference type="SAM" id="MobiDB-lite"/>
    </source>
</evidence>
<keyword evidence="1" id="KW-0378">Hydrolase</keyword>
<dbReference type="InterPro" id="IPR023214">
    <property type="entry name" value="HAD_sf"/>
</dbReference>
<gene>
    <name evidence="3" type="ORF">DEM27_24155</name>
</gene>
<dbReference type="PANTHER" id="PTHR43316:SF8">
    <property type="entry name" value="HAD FAMILY HYDROLASE"/>
    <property type="match status" value="1"/>
</dbReference>
<accession>A0A2U2DK07</accession>
<evidence type="ECO:0000313" key="4">
    <source>
        <dbReference type="Proteomes" id="UP000245252"/>
    </source>
</evidence>
<dbReference type="EMBL" id="QFBC01000014">
    <property type="protein sequence ID" value="PWE53646.1"/>
    <property type="molecule type" value="Genomic_DNA"/>
</dbReference>
<proteinExistence type="predicted"/>
<dbReference type="Proteomes" id="UP000245252">
    <property type="component" value="Unassembled WGS sequence"/>
</dbReference>
<name>A0A2U2DK07_9HYPH</name>
<feature type="region of interest" description="Disordered" evidence="2">
    <location>
        <begin position="267"/>
        <end position="288"/>
    </location>
</feature>
<reference evidence="3 4" key="1">
    <citation type="submission" date="2018-05" db="EMBL/GenBank/DDBJ databases">
        <title>The draft genome of strain NS-104.</title>
        <authorList>
            <person name="Hang P."/>
            <person name="Jiang J."/>
        </authorList>
    </citation>
    <scope>NUCLEOTIDE SEQUENCE [LARGE SCALE GENOMIC DNA]</scope>
    <source>
        <strain evidence="3 4">NS-104</strain>
    </source>
</reference>
<dbReference type="Gene3D" id="3.40.50.1000">
    <property type="entry name" value="HAD superfamily/HAD-like"/>
    <property type="match status" value="1"/>
</dbReference>
<evidence type="ECO:0000256" key="1">
    <source>
        <dbReference type="ARBA" id="ARBA00022801"/>
    </source>
</evidence>
<dbReference type="Pfam" id="PF00702">
    <property type="entry name" value="Hydrolase"/>
    <property type="match status" value="1"/>
</dbReference>
<dbReference type="SFLD" id="SFLDG01129">
    <property type="entry name" value="C1.5:_HAD__Beta-PGM__Phosphata"/>
    <property type="match status" value="1"/>
</dbReference>